<proteinExistence type="predicted"/>
<reference evidence="1 2" key="1">
    <citation type="submission" date="2019-03" db="EMBL/GenBank/DDBJ databases">
        <title>Freshwater and sediment microbial communities from various areas in North America, analyzing microbe dynamics in response to fracking.</title>
        <authorList>
            <person name="Lamendella R."/>
        </authorList>
    </citation>
    <scope>NUCLEOTIDE SEQUENCE [LARGE SCALE GENOMIC DNA]</scope>
    <source>
        <strain evidence="1 2">74A</strain>
    </source>
</reference>
<accession>A0A4R2F8E3</accession>
<sequence length="102" mass="12085">MQQLNVGVGSTTLNNSESTLMFALTCDFEQFPQLAMQLCQRLDLQVRERNWGADRHQWLVEFEGTLLWLQFEFYSGSCWLSCQQPQDFEVLQYLKKLWESQP</sequence>
<dbReference type="InterPro" id="IPR022080">
    <property type="entry name" value="DUF3630"/>
</dbReference>
<dbReference type="Pfam" id="PF12305">
    <property type="entry name" value="DUF3630"/>
    <property type="match status" value="1"/>
</dbReference>
<comment type="caution">
    <text evidence="1">The sequence shown here is derived from an EMBL/GenBank/DDBJ whole genome shotgun (WGS) entry which is preliminary data.</text>
</comment>
<dbReference type="RefSeq" id="WP_243691997.1">
    <property type="nucleotide sequence ID" value="NZ_SLWF01000030.1"/>
</dbReference>
<organism evidence="1 2">
    <name type="scientific">Shewanella fodinae</name>
    <dbReference type="NCBI Taxonomy" id="552357"/>
    <lineage>
        <taxon>Bacteria</taxon>
        <taxon>Pseudomonadati</taxon>
        <taxon>Pseudomonadota</taxon>
        <taxon>Gammaproteobacteria</taxon>
        <taxon>Alteromonadales</taxon>
        <taxon>Shewanellaceae</taxon>
        <taxon>Shewanella</taxon>
    </lineage>
</organism>
<dbReference type="Proteomes" id="UP000294832">
    <property type="component" value="Unassembled WGS sequence"/>
</dbReference>
<dbReference type="AlphaFoldDB" id="A0A4R2F8E3"/>
<evidence type="ECO:0000313" key="2">
    <source>
        <dbReference type="Proteomes" id="UP000294832"/>
    </source>
</evidence>
<gene>
    <name evidence="1" type="ORF">EDC91_13019</name>
</gene>
<protein>
    <submittedName>
        <fullName evidence="1">Uncharacterized protein DUF3630</fullName>
    </submittedName>
</protein>
<keyword evidence="2" id="KW-1185">Reference proteome</keyword>
<evidence type="ECO:0000313" key="1">
    <source>
        <dbReference type="EMBL" id="TCN80744.1"/>
    </source>
</evidence>
<dbReference type="EMBL" id="SLWF01000030">
    <property type="protein sequence ID" value="TCN80744.1"/>
    <property type="molecule type" value="Genomic_DNA"/>
</dbReference>
<name>A0A4R2F8E3_9GAMM</name>